<dbReference type="EMBL" id="BAAAQQ010000014">
    <property type="protein sequence ID" value="GAA2134292.1"/>
    <property type="molecule type" value="Genomic_DNA"/>
</dbReference>
<dbReference type="Proteomes" id="UP001500575">
    <property type="component" value="Unassembled WGS sequence"/>
</dbReference>
<dbReference type="RefSeq" id="WP_344305688.1">
    <property type="nucleotide sequence ID" value="NZ_BAAAQQ010000014.1"/>
</dbReference>
<protein>
    <recommendedName>
        <fullName evidence="3">GNAT family N-acetyltransferase</fullName>
    </recommendedName>
</protein>
<dbReference type="PANTHER" id="PTHR41700:SF1">
    <property type="entry name" value="N-ACETYLTRANSFERASE DOMAIN-CONTAINING PROTEIN"/>
    <property type="match status" value="1"/>
</dbReference>
<evidence type="ECO:0000313" key="2">
    <source>
        <dbReference type="Proteomes" id="UP001500575"/>
    </source>
</evidence>
<dbReference type="PANTHER" id="PTHR41700">
    <property type="entry name" value="GCN5-RELATED N-ACETYLTRANSFERASE"/>
    <property type="match status" value="1"/>
</dbReference>
<keyword evidence="2" id="KW-1185">Reference proteome</keyword>
<dbReference type="InterPro" id="IPR016181">
    <property type="entry name" value="Acyl_CoA_acyltransferase"/>
</dbReference>
<comment type="caution">
    <text evidence="1">The sequence shown here is derived from an EMBL/GenBank/DDBJ whole genome shotgun (WGS) entry which is preliminary data.</text>
</comment>
<dbReference type="SUPFAM" id="SSF55729">
    <property type="entry name" value="Acyl-CoA N-acyltransferases (Nat)"/>
    <property type="match status" value="1"/>
</dbReference>
<proteinExistence type="predicted"/>
<reference evidence="1 2" key="1">
    <citation type="journal article" date="2019" name="Int. J. Syst. Evol. Microbiol.">
        <title>The Global Catalogue of Microorganisms (GCM) 10K type strain sequencing project: providing services to taxonomists for standard genome sequencing and annotation.</title>
        <authorList>
            <consortium name="The Broad Institute Genomics Platform"/>
            <consortium name="The Broad Institute Genome Sequencing Center for Infectious Disease"/>
            <person name="Wu L."/>
            <person name="Ma J."/>
        </authorList>
    </citation>
    <scope>NUCLEOTIDE SEQUENCE [LARGE SCALE GENOMIC DNA]</scope>
    <source>
        <strain evidence="1 2">JCM 16021</strain>
    </source>
</reference>
<name>A0ABN2YZ19_9ACTN</name>
<accession>A0ABN2YZ19</accession>
<evidence type="ECO:0008006" key="3">
    <source>
        <dbReference type="Google" id="ProtNLM"/>
    </source>
</evidence>
<evidence type="ECO:0000313" key="1">
    <source>
        <dbReference type="EMBL" id="GAA2134292.1"/>
    </source>
</evidence>
<dbReference type="Gene3D" id="3.40.630.30">
    <property type="match status" value="1"/>
</dbReference>
<dbReference type="InterPro" id="IPR038764">
    <property type="entry name" value="GNAT_N_AcTrfase_prd"/>
</dbReference>
<gene>
    <name evidence="1" type="ORF">GCM10009843_40610</name>
</gene>
<organism evidence="1 2">
    <name type="scientific">Nocardioides bigeumensis</name>
    <dbReference type="NCBI Taxonomy" id="433657"/>
    <lineage>
        <taxon>Bacteria</taxon>
        <taxon>Bacillati</taxon>
        <taxon>Actinomycetota</taxon>
        <taxon>Actinomycetes</taxon>
        <taxon>Propionibacteriales</taxon>
        <taxon>Nocardioidaceae</taxon>
        <taxon>Nocardioides</taxon>
    </lineage>
</organism>
<sequence length="236" mass="25740">MTGPDLEFVDARTIDDCAALVHLFDRVWDVGDGPSVIDGSTMMALASSGNLVTSVYQDGVLVSGAVGWFGPPGAPLHSHVVGVDAARAGRGVGYAVKLHQRQWCLDRGVTRMTWTYDPLIARNAWFNASKLGALPVAYHPNHYGALRDPRNGEDPSDRLLVSWDLERSPGPWPLPAGDLAYVEVPSDIERLRRDDPAAASTWRHATRAAMTGLLADGWRVVGFDMESRYVFAKETV</sequence>